<dbReference type="OrthoDB" id="8703271at2"/>
<feature type="signal peptide" evidence="1">
    <location>
        <begin position="1"/>
        <end position="22"/>
    </location>
</feature>
<dbReference type="EMBL" id="OCND01000004">
    <property type="protein sequence ID" value="SOD54733.1"/>
    <property type="molecule type" value="Genomic_DNA"/>
</dbReference>
<dbReference type="RefSeq" id="WP_141400767.1">
    <property type="nucleotide sequence ID" value="NZ_OCND01000004.1"/>
</dbReference>
<dbReference type="Proteomes" id="UP000219374">
    <property type="component" value="Unassembled WGS sequence"/>
</dbReference>
<dbReference type="AlphaFoldDB" id="A0A286D7Y2"/>
<gene>
    <name evidence="2" type="ORF">SAMN06296416_104345</name>
</gene>
<keyword evidence="3" id="KW-1185">Reference proteome</keyword>
<evidence type="ECO:0000313" key="3">
    <source>
        <dbReference type="Proteomes" id="UP000219374"/>
    </source>
</evidence>
<evidence type="ECO:0008006" key="4">
    <source>
        <dbReference type="Google" id="ProtNLM"/>
    </source>
</evidence>
<evidence type="ECO:0000256" key="1">
    <source>
        <dbReference type="SAM" id="SignalP"/>
    </source>
</evidence>
<sequence>MRSRLSLMLAASLFSTAIPAIAQDGYVKIEQRLSAEQLRATGLDGLSAEQLALLNELLQQDRQSAVQAHQKDAQTRGSGGWFGGNDAEPVTSTVTSTVAGEFRGWSSGTVLRLANGQRWQVVDGNFYLGKPLTDPKVTISPGKISGWYLRVEGQNPSAKVKRID</sequence>
<accession>A0A286D7Y2</accession>
<evidence type="ECO:0000313" key="2">
    <source>
        <dbReference type="EMBL" id="SOD54733.1"/>
    </source>
</evidence>
<proteinExistence type="predicted"/>
<organism evidence="2 3">
    <name type="scientific">Pseudoxanthomonas wuyuanensis</name>
    <dbReference type="NCBI Taxonomy" id="1073196"/>
    <lineage>
        <taxon>Bacteria</taxon>
        <taxon>Pseudomonadati</taxon>
        <taxon>Pseudomonadota</taxon>
        <taxon>Gammaproteobacteria</taxon>
        <taxon>Lysobacterales</taxon>
        <taxon>Lysobacteraceae</taxon>
        <taxon>Pseudoxanthomonas</taxon>
    </lineage>
</organism>
<name>A0A286D7Y2_9GAMM</name>
<protein>
    <recommendedName>
        <fullName evidence="4">Secreted protein</fullName>
    </recommendedName>
</protein>
<feature type="chain" id="PRO_5012176854" description="Secreted protein" evidence="1">
    <location>
        <begin position="23"/>
        <end position="164"/>
    </location>
</feature>
<keyword evidence="1" id="KW-0732">Signal</keyword>
<reference evidence="2 3" key="1">
    <citation type="submission" date="2017-09" db="EMBL/GenBank/DDBJ databases">
        <authorList>
            <person name="Ehlers B."/>
            <person name="Leendertz F.H."/>
        </authorList>
    </citation>
    <scope>NUCLEOTIDE SEQUENCE [LARGE SCALE GENOMIC DNA]</scope>
    <source>
        <strain evidence="2 3">CGMCC 1.10978</strain>
    </source>
</reference>